<name>A0A8D9DUQ5_9HEMI</name>
<proteinExistence type="predicted"/>
<sequence>MSLPLCSGDFGESLNPPTITKHGANHSTNYNSITNHGVNHSTNYNSITKHGAKYSTIHNNLTHHGPRSVFLVIPSISVKVSSLGWTQNDVYLKYNKQVKSNKRKFSTYQIHDSEDPTHF</sequence>
<dbReference type="AlphaFoldDB" id="A0A8D9DUQ5"/>
<organism evidence="1">
    <name type="scientific">Cacopsylla melanoneura</name>
    <dbReference type="NCBI Taxonomy" id="428564"/>
    <lineage>
        <taxon>Eukaryota</taxon>
        <taxon>Metazoa</taxon>
        <taxon>Ecdysozoa</taxon>
        <taxon>Arthropoda</taxon>
        <taxon>Hexapoda</taxon>
        <taxon>Insecta</taxon>
        <taxon>Pterygota</taxon>
        <taxon>Neoptera</taxon>
        <taxon>Paraneoptera</taxon>
        <taxon>Hemiptera</taxon>
        <taxon>Sternorrhyncha</taxon>
        <taxon>Psylloidea</taxon>
        <taxon>Psyllidae</taxon>
        <taxon>Psyllinae</taxon>
        <taxon>Cacopsylla</taxon>
    </lineage>
</organism>
<accession>A0A8D9DUQ5</accession>
<evidence type="ECO:0000313" key="1">
    <source>
        <dbReference type="EMBL" id="CAG6727935.1"/>
    </source>
</evidence>
<protein>
    <submittedName>
        <fullName evidence="1">Uncharacterized protein</fullName>
    </submittedName>
</protein>
<dbReference type="EMBL" id="HBUF01375052">
    <property type="protein sequence ID" value="CAG6727935.1"/>
    <property type="molecule type" value="Transcribed_RNA"/>
</dbReference>
<reference evidence="1" key="1">
    <citation type="submission" date="2021-05" db="EMBL/GenBank/DDBJ databases">
        <authorList>
            <person name="Alioto T."/>
            <person name="Alioto T."/>
            <person name="Gomez Garrido J."/>
        </authorList>
    </citation>
    <scope>NUCLEOTIDE SEQUENCE</scope>
</reference>